<accession>A0ABR7SYS4</accession>
<gene>
    <name evidence="2" type="ORF">H9Y04_45370</name>
</gene>
<sequence length="202" mass="22458">MQGAGANGFVLRRAEQPGTSPEPGRKPGYAGEVPGLGPVQTWWEDGERDGPYTKFARHVVTGAGIPQVAFEGVQFGRLPLPARVRLQVAGQHGRVSRRRSGVTRQGRALRIETAGRIYRYRQGADMIEHHLVRDGGATVRVTRDRWRDSKRVEFSTSGPVDAMDIALALLMSGVYTRHMSQTGRWMSLPLRFTNRWLGYFGG</sequence>
<reference evidence="2 3" key="1">
    <citation type="submission" date="2020-08" db="EMBL/GenBank/DDBJ databases">
        <title>Genemic of Streptomyces polyaspartic.</title>
        <authorList>
            <person name="Liu W."/>
        </authorList>
    </citation>
    <scope>NUCLEOTIDE SEQUENCE [LARGE SCALE GENOMIC DNA]</scope>
    <source>
        <strain evidence="2 3">TRM66268-LWL</strain>
    </source>
</reference>
<keyword evidence="3" id="KW-1185">Reference proteome</keyword>
<dbReference type="Proteomes" id="UP000642284">
    <property type="component" value="Unassembled WGS sequence"/>
</dbReference>
<evidence type="ECO:0000256" key="1">
    <source>
        <dbReference type="SAM" id="MobiDB-lite"/>
    </source>
</evidence>
<dbReference type="EMBL" id="JACTVJ010000068">
    <property type="protein sequence ID" value="MBC9719711.1"/>
    <property type="molecule type" value="Genomic_DNA"/>
</dbReference>
<proteinExistence type="predicted"/>
<name>A0ABR7SYS4_9ACTN</name>
<organism evidence="2 3">
    <name type="scientific">Streptomyces polyasparticus</name>
    <dbReference type="NCBI Taxonomy" id="2767826"/>
    <lineage>
        <taxon>Bacteria</taxon>
        <taxon>Bacillati</taxon>
        <taxon>Actinomycetota</taxon>
        <taxon>Actinomycetes</taxon>
        <taxon>Kitasatosporales</taxon>
        <taxon>Streptomycetaceae</taxon>
        <taxon>Streptomyces</taxon>
    </lineage>
</organism>
<evidence type="ECO:0000313" key="2">
    <source>
        <dbReference type="EMBL" id="MBC9719711.1"/>
    </source>
</evidence>
<protein>
    <submittedName>
        <fullName evidence="2">Uncharacterized protein</fullName>
    </submittedName>
</protein>
<dbReference type="RefSeq" id="WP_187820106.1">
    <property type="nucleotide sequence ID" value="NZ_JACTVJ010000068.1"/>
</dbReference>
<comment type="caution">
    <text evidence="2">The sequence shown here is derived from an EMBL/GenBank/DDBJ whole genome shotgun (WGS) entry which is preliminary data.</text>
</comment>
<evidence type="ECO:0000313" key="3">
    <source>
        <dbReference type="Proteomes" id="UP000642284"/>
    </source>
</evidence>
<feature type="region of interest" description="Disordered" evidence="1">
    <location>
        <begin position="1"/>
        <end position="35"/>
    </location>
</feature>